<dbReference type="Gene3D" id="3.40.50.1910">
    <property type="match status" value="1"/>
</dbReference>
<dbReference type="AlphaFoldDB" id="A0A4Q9L3K0"/>
<dbReference type="SUPFAM" id="SSF56815">
    <property type="entry name" value="Sec1/munc18-like (SM) proteins"/>
    <property type="match status" value="1"/>
</dbReference>
<dbReference type="Proteomes" id="UP000293045">
    <property type="component" value="Unassembled WGS sequence"/>
</dbReference>
<reference evidence="2 3" key="1">
    <citation type="submission" date="2017-12" db="EMBL/GenBank/DDBJ databases">
        <authorList>
            <person name="Pombert J.-F."/>
            <person name="Haag K.L."/>
            <person name="Ebert D."/>
        </authorList>
    </citation>
    <scope>NUCLEOTIDE SEQUENCE [LARGE SCALE GENOMIC DNA]</scope>
    <source>
        <strain evidence="2">IL-BN-2</strain>
    </source>
</reference>
<organism evidence="2 3">
    <name type="scientific">Hamiltosporidium magnivora</name>
    <dbReference type="NCBI Taxonomy" id="148818"/>
    <lineage>
        <taxon>Eukaryota</taxon>
        <taxon>Fungi</taxon>
        <taxon>Fungi incertae sedis</taxon>
        <taxon>Microsporidia</taxon>
        <taxon>Dubosqiidae</taxon>
        <taxon>Hamiltosporidium</taxon>
    </lineage>
</organism>
<dbReference type="Gene3D" id="3.40.50.2060">
    <property type="match status" value="1"/>
</dbReference>
<comment type="similarity">
    <text evidence="1">Belongs to the STXBP/unc-18/SEC1 family.</text>
</comment>
<dbReference type="Pfam" id="PF00995">
    <property type="entry name" value="Sec1"/>
    <property type="match status" value="1"/>
</dbReference>
<evidence type="ECO:0000313" key="3">
    <source>
        <dbReference type="Proteomes" id="UP000293045"/>
    </source>
</evidence>
<evidence type="ECO:0000256" key="1">
    <source>
        <dbReference type="ARBA" id="ARBA00009884"/>
    </source>
</evidence>
<dbReference type="Gene3D" id="3.90.830.10">
    <property type="entry name" value="Syntaxin Binding Protein 1, Chain A, domain 2"/>
    <property type="match status" value="1"/>
</dbReference>
<dbReference type="Gene3D" id="1.25.40.60">
    <property type="match status" value="1"/>
</dbReference>
<gene>
    <name evidence="2" type="ORF">CWI39_1243p0010</name>
</gene>
<comment type="caution">
    <text evidence="2">The sequence shown here is derived from an EMBL/GenBank/DDBJ whole genome shotgun (WGS) entry which is preliminary data.</text>
</comment>
<proteinExistence type="inferred from homology"/>
<sequence length="535" mass="62541">MIRDIQKNRIKEFLQVKGLDWKVLILDKKTHEIISPLLKINELRECGVTSHFMLKGNRNRISDTPAIYFVEGNKENVEIIINDIQKGLYVGFYLNFVNSIDRRTLETLAFELSKKGVAFQVKSVFDHFIDFISLQNDLFITNLKFSFKNLQNIETWKGITNSLFGVFLCLNQKPLIIFQKKSDENFVPKNISKMLESKIKNFEKIQSSRKKPLLIIIDRYFDLISPFEHVWNYSALIKDLMEFHLNRVQIEDEKEQNINYDLDPSDFFWRKNQNEFFPLVAEKVEKELLEYKKEVATQNIKENINKMNIHTVLEKAPEMSRRNEIMHSHMKLCLKLVEKIKERNIDDFYKIEKSKYKKNELIDISEKGNEDDILRLAISLIKKEKEEILSALLKKRNINNSCFEFVKNNINLNTEDISNTGTSYTSVVSNVLGNIKKLLPLNTDMPISILVENIWNKFKNGNVDGYDFYNLDGTGLCYDKEISSIIVFCLGGGTYAELKSLKVLENKIQIPIIYGSTEMLNSKEFTEQILELNKN</sequence>
<accession>A0A4Q9L3K0</accession>
<dbReference type="VEuPathDB" id="MicrosporidiaDB:CWI39_1243p0010"/>
<dbReference type="PIRSF" id="PIRSF005715">
    <property type="entry name" value="VPS45_Sec1"/>
    <property type="match status" value="1"/>
</dbReference>
<dbReference type="VEuPathDB" id="MicrosporidiaDB:CWI36_1549p0010"/>
<dbReference type="InterPro" id="IPR043154">
    <property type="entry name" value="Sec-1-like_dom1"/>
</dbReference>
<evidence type="ECO:0000313" key="2">
    <source>
        <dbReference type="EMBL" id="TBU02057.1"/>
    </source>
</evidence>
<dbReference type="InterPro" id="IPR027482">
    <property type="entry name" value="Sec1-like_dom2"/>
</dbReference>
<dbReference type="GO" id="GO:0016192">
    <property type="term" value="P:vesicle-mediated transport"/>
    <property type="evidence" value="ECO:0007669"/>
    <property type="project" value="InterPro"/>
</dbReference>
<dbReference type="InterPro" id="IPR036045">
    <property type="entry name" value="Sec1-like_sf"/>
</dbReference>
<dbReference type="EMBL" id="PIXR01001243">
    <property type="protein sequence ID" value="TBU02057.1"/>
    <property type="molecule type" value="Genomic_DNA"/>
</dbReference>
<dbReference type="InterPro" id="IPR001619">
    <property type="entry name" value="Sec1-like"/>
</dbReference>
<dbReference type="InterPro" id="IPR043127">
    <property type="entry name" value="Sec-1-like_dom3a"/>
</dbReference>
<protein>
    <submittedName>
        <fullName evidence="2">Transport protein Sec1</fullName>
    </submittedName>
</protein>
<dbReference type="PANTHER" id="PTHR11679">
    <property type="entry name" value="VESICLE PROTEIN SORTING-ASSOCIATED"/>
    <property type="match status" value="1"/>
</dbReference>
<name>A0A4Q9L3K0_9MICR</name>